<dbReference type="GO" id="GO:0016787">
    <property type="term" value="F:hydrolase activity"/>
    <property type="evidence" value="ECO:0007669"/>
    <property type="project" value="InterPro"/>
</dbReference>
<dbReference type="OrthoDB" id="257393at2"/>
<feature type="signal peptide" evidence="1">
    <location>
        <begin position="1"/>
        <end position="24"/>
    </location>
</feature>
<proteinExistence type="predicted"/>
<accession>A0A518B811</accession>
<reference evidence="3 4" key="1">
    <citation type="submission" date="2019-02" db="EMBL/GenBank/DDBJ databases">
        <title>Deep-cultivation of Planctomycetes and their phenomic and genomic characterization uncovers novel biology.</title>
        <authorList>
            <person name="Wiegand S."/>
            <person name="Jogler M."/>
            <person name="Boedeker C."/>
            <person name="Pinto D."/>
            <person name="Vollmers J."/>
            <person name="Rivas-Marin E."/>
            <person name="Kohn T."/>
            <person name="Peeters S.H."/>
            <person name="Heuer A."/>
            <person name="Rast P."/>
            <person name="Oberbeckmann S."/>
            <person name="Bunk B."/>
            <person name="Jeske O."/>
            <person name="Meyerdierks A."/>
            <person name="Storesund J.E."/>
            <person name="Kallscheuer N."/>
            <person name="Luecker S."/>
            <person name="Lage O.M."/>
            <person name="Pohl T."/>
            <person name="Merkel B.J."/>
            <person name="Hornburger P."/>
            <person name="Mueller R.-W."/>
            <person name="Bruemmer F."/>
            <person name="Labrenz M."/>
            <person name="Spormann A.M."/>
            <person name="Op den Camp H."/>
            <person name="Overmann J."/>
            <person name="Amann R."/>
            <person name="Jetten M.S.M."/>
            <person name="Mascher T."/>
            <person name="Medema M.H."/>
            <person name="Devos D.P."/>
            <person name="Kaster A.-K."/>
            <person name="Ovreas L."/>
            <person name="Rohde M."/>
            <person name="Galperin M.Y."/>
            <person name="Jogler C."/>
        </authorList>
    </citation>
    <scope>NUCLEOTIDE SEQUENCE [LARGE SCALE GENOMIC DNA]</scope>
    <source>
        <strain evidence="3 4">Pan216</strain>
    </source>
</reference>
<dbReference type="KEGG" id="knv:Pan216_39860"/>
<dbReference type="EMBL" id="CP036279">
    <property type="protein sequence ID" value="QDU63111.1"/>
    <property type="molecule type" value="Genomic_DNA"/>
</dbReference>
<evidence type="ECO:0000259" key="2">
    <source>
        <dbReference type="Pfam" id="PF06439"/>
    </source>
</evidence>
<feature type="chain" id="PRO_5021972797" description="3-keto-alpha-glucoside-1,2-lyase/3-keto-2-hydroxy-glucal hydratase domain-containing protein" evidence="1">
    <location>
        <begin position="25"/>
        <end position="244"/>
    </location>
</feature>
<dbReference type="Pfam" id="PF06439">
    <property type="entry name" value="3keto-disac_hyd"/>
    <property type="match status" value="1"/>
</dbReference>
<dbReference type="InterPro" id="IPR010496">
    <property type="entry name" value="AL/BT2_dom"/>
</dbReference>
<evidence type="ECO:0000313" key="4">
    <source>
        <dbReference type="Proteomes" id="UP000317093"/>
    </source>
</evidence>
<evidence type="ECO:0000313" key="3">
    <source>
        <dbReference type="EMBL" id="QDU63111.1"/>
    </source>
</evidence>
<dbReference type="AlphaFoldDB" id="A0A518B811"/>
<organism evidence="3 4">
    <name type="scientific">Kolteria novifilia</name>
    <dbReference type="NCBI Taxonomy" id="2527975"/>
    <lineage>
        <taxon>Bacteria</taxon>
        <taxon>Pseudomonadati</taxon>
        <taxon>Planctomycetota</taxon>
        <taxon>Planctomycetia</taxon>
        <taxon>Kolteriales</taxon>
        <taxon>Kolteriaceae</taxon>
        <taxon>Kolteria</taxon>
    </lineage>
</organism>
<dbReference type="RefSeq" id="WP_145260333.1">
    <property type="nucleotide sequence ID" value="NZ_CP036279.1"/>
</dbReference>
<name>A0A518B811_9BACT</name>
<dbReference type="Gene3D" id="2.60.120.560">
    <property type="entry name" value="Exo-inulinase, domain 1"/>
    <property type="match status" value="1"/>
</dbReference>
<dbReference type="Proteomes" id="UP000317093">
    <property type="component" value="Chromosome"/>
</dbReference>
<evidence type="ECO:0000256" key="1">
    <source>
        <dbReference type="SAM" id="SignalP"/>
    </source>
</evidence>
<keyword evidence="1" id="KW-0732">Signal</keyword>
<protein>
    <recommendedName>
        <fullName evidence="2">3-keto-alpha-glucoside-1,2-lyase/3-keto-2-hydroxy-glucal hydratase domain-containing protein</fullName>
    </recommendedName>
</protein>
<feature type="domain" description="3-keto-alpha-glucoside-1,2-lyase/3-keto-2-hydroxy-glucal hydratase" evidence="2">
    <location>
        <begin position="36"/>
        <end position="237"/>
    </location>
</feature>
<sequence length="244" mass="27579" precursor="true">METTTMHRPLVLAALMAMSTSVCLADAKQNVPPKGYSALFNGKDLSGWQGRPHFDPAKWAALSEDERAAKQKEFDEDMKKHWRVENGVLINDGKGVYLTTDKDYGNYELLIDWKMVPKGDSGVYLRGSPQVQIWDTTQEGGKWKIKADKGSGGLFNNKTAPSDPLVHADKPIGEWNNFRIKIVDDKVSVWLNDKLVVDDATMENYWDKDRKTPLYETGPIQLQTHGGEMQWKNIFLKPLPPTKS</sequence>
<keyword evidence="4" id="KW-1185">Reference proteome</keyword>
<gene>
    <name evidence="3" type="ORF">Pan216_39860</name>
</gene>